<reference evidence="1" key="1">
    <citation type="submission" date="2022-03" db="EMBL/GenBank/DDBJ databases">
        <authorList>
            <person name="Martin H S."/>
        </authorList>
    </citation>
    <scope>NUCLEOTIDE SEQUENCE</scope>
</reference>
<dbReference type="EMBL" id="OW152817">
    <property type="protein sequence ID" value="CAH2068667.1"/>
    <property type="molecule type" value="Genomic_DNA"/>
</dbReference>
<evidence type="ECO:0000313" key="2">
    <source>
        <dbReference type="Proteomes" id="UP000837857"/>
    </source>
</evidence>
<sequence>MPDKLRTSVGLYSHGGSVISSLIVIAARTVDATRFREGDQGRSREGRQITVRYVCRPSGNCKNQSAAHGTGSRLEQQEGITARQLSRRHHKARHCLGSQSVFPTANSLTIR</sequence>
<dbReference type="Proteomes" id="UP000837857">
    <property type="component" value="Chromosome 5"/>
</dbReference>
<gene>
    <name evidence="1" type="ORF">IPOD504_LOCUS14485</name>
</gene>
<name>A0ABN8IWD9_9NEOP</name>
<keyword evidence="2" id="KW-1185">Reference proteome</keyword>
<protein>
    <submittedName>
        <fullName evidence="1">Uncharacterized protein</fullName>
    </submittedName>
</protein>
<organism evidence="1 2">
    <name type="scientific">Iphiclides podalirius</name>
    <name type="common">scarce swallowtail</name>
    <dbReference type="NCBI Taxonomy" id="110791"/>
    <lineage>
        <taxon>Eukaryota</taxon>
        <taxon>Metazoa</taxon>
        <taxon>Ecdysozoa</taxon>
        <taxon>Arthropoda</taxon>
        <taxon>Hexapoda</taxon>
        <taxon>Insecta</taxon>
        <taxon>Pterygota</taxon>
        <taxon>Neoptera</taxon>
        <taxon>Endopterygota</taxon>
        <taxon>Lepidoptera</taxon>
        <taxon>Glossata</taxon>
        <taxon>Ditrysia</taxon>
        <taxon>Papilionoidea</taxon>
        <taxon>Papilionidae</taxon>
        <taxon>Papilioninae</taxon>
        <taxon>Iphiclides</taxon>
    </lineage>
</organism>
<proteinExistence type="predicted"/>
<accession>A0ABN8IWD9</accession>
<feature type="non-terminal residue" evidence="1">
    <location>
        <position position="111"/>
    </location>
</feature>
<evidence type="ECO:0000313" key="1">
    <source>
        <dbReference type="EMBL" id="CAH2068667.1"/>
    </source>
</evidence>